<evidence type="ECO:0000256" key="1">
    <source>
        <dbReference type="SAM" id="MobiDB-lite"/>
    </source>
</evidence>
<organism evidence="2 3">
    <name type="scientific">Sphingobium rhizovicinum</name>
    <dbReference type="NCBI Taxonomy" id="432308"/>
    <lineage>
        <taxon>Bacteria</taxon>
        <taxon>Pseudomonadati</taxon>
        <taxon>Pseudomonadota</taxon>
        <taxon>Alphaproteobacteria</taxon>
        <taxon>Sphingomonadales</taxon>
        <taxon>Sphingomonadaceae</taxon>
        <taxon>Sphingobium</taxon>
    </lineage>
</organism>
<name>A0ABV7NK33_9SPHN</name>
<dbReference type="Proteomes" id="UP001595681">
    <property type="component" value="Unassembled WGS sequence"/>
</dbReference>
<feature type="region of interest" description="Disordered" evidence="1">
    <location>
        <begin position="39"/>
        <end position="62"/>
    </location>
</feature>
<reference evidence="3" key="1">
    <citation type="journal article" date="2019" name="Int. J. Syst. Evol. Microbiol.">
        <title>The Global Catalogue of Microorganisms (GCM) 10K type strain sequencing project: providing services to taxonomists for standard genome sequencing and annotation.</title>
        <authorList>
            <consortium name="The Broad Institute Genomics Platform"/>
            <consortium name="The Broad Institute Genome Sequencing Center for Infectious Disease"/>
            <person name="Wu L."/>
            <person name="Ma J."/>
        </authorList>
    </citation>
    <scope>NUCLEOTIDE SEQUENCE [LARGE SCALE GENOMIC DNA]</scope>
    <source>
        <strain evidence="3">CCM 7491</strain>
    </source>
</reference>
<evidence type="ECO:0000313" key="2">
    <source>
        <dbReference type="EMBL" id="MFC3442764.1"/>
    </source>
</evidence>
<dbReference type="RefSeq" id="WP_380797000.1">
    <property type="nucleotide sequence ID" value="NZ_JBHRVU010000004.1"/>
</dbReference>
<sequence>MAIRAQIHHVLLNRQQIEDEIEHLISLLDAHDGDCDLEDDDPAGGNVEDERQDPMHYRLPPKYGADQTAMINERDILRDYHRQIMGEGAPYA</sequence>
<proteinExistence type="predicted"/>
<dbReference type="EMBL" id="JBHRVU010000004">
    <property type="protein sequence ID" value="MFC3442764.1"/>
    <property type="molecule type" value="Genomic_DNA"/>
</dbReference>
<comment type="caution">
    <text evidence="2">The sequence shown here is derived from an EMBL/GenBank/DDBJ whole genome shotgun (WGS) entry which is preliminary data.</text>
</comment>
<gene>
    <name evidence="2" type="ORF">ACFOKF_16435</name>
</gene>
<accession>A0ABV7NK33</accession>
<evidence type="ECO:0000313" key="3">
    <source>
        <dbReference type="Proteomes" id="UP001595681"/>
    </source>
</evidence>
<keyword evidence="3" id="KW-1185">Reference proteome</keyword>
<protein>
    <submittedName>
        <fullName evidence="2">Uncharacterized protein</fullName>
    </submittedName>
</protein>